<dbReference type="Proteomes" id="UP000634308">
    <property type="component" value="Unassembled WGS sequence"/>
</dbReference>
<dbReference type="RefSeq" id="WP_189065187.1">
    <property type="nucleotide sequence ID" value="NZ_BMQM01000015.1"/>
</dbReference>
<proteinExistence type="predicted"/>
<gene>
    <name evidence="1" type="ORF">GCM10008959_23510</name>
</gene>
<organism evidence="1 2">
    <name type="scientific">Deinococcus seoulensis</name>
    <dbReference type="NCBI Taxonomy" id="1837379"/>
    <lineage>
        <taxon>Bacteria</taxon>
        <taxon>Thermotogati</taxon>
        <taxon>Deinococcota</taxon>
        <taxon>Deinococci</taxon>
        <taxon>Deinococcales</taxon>
        <taxon>Deinococcaceae</taxon>
        <taxon>Deinococcus</taxon>
    </lineage>
</organism>
<evidence type="ECO:0000313" key="1">
    <source>
        <dbReference type="EMBL" id="GGR60951.1"/>
    </source>
</evidence>
<reference evidence="2" key="1">
    <citation type="journal article" date="2019" name="Int. J. Syst. Evol. Microbiol.">
        <title>The Global Catalogue of Microorganisms (GCM) 10K type strain sequencing project: providing services to taxonomists for standard genome sequencing and annotation.</title>
        <authorList>
            <consortium name="The Broad Institute Genomics Platform"/>
            <consortium name="The Broad Institute Genome Sequencing Center for Infectious Disease"/>
            <person name="Wu L."/>
            <person name="Ma J."/>
        </authorList>
    </citation>
    <scope>NUCLEOTIDE SEQUENCE [LARGE SCALE GENOMIC DNA]</scope>
    <source>
        <strain evidence="2">JCM 31404</strain>
    </source>
</reference>
<name>A0ABQ2RS78_9DEIO</name>
<keyword evidence="2" id="KW-1185">Reference proteome</keyword>
<sequence>MNSPLTLYQNAVLRAQQQDWDLATAALDAAYRAAPPLELSLDDCQTLRRHSDELAVVGQQLPCLTPTLQLFSRFLSLSA</sequence>
<dbReference type="EMBL" id="BMQM01000015">
    <property type="protein sequence ID" value="GGR60951.1"/>
    <property type="molecule type" value="Genomic_DNA"/>
</dbReference>
<protein>
    <recommendedName>
        <fullName evidence="3">Tetratricopeptide repeat protein</fullName>
    </recommendedName>
</protein>
<accession>A0ABQ2RS78</accession>
<evidence type="ECO:0000313" key="2">
    <source>
        <dbReference type="Proteomes" id="UP000634308"/>
    </source>
</evidence>
<evidence type="ECO:0008006" key="3">
    <source>
        <dbReference type="Google" id="ProtNLM"/>
    </source>
</evidence>
<comment type="caution">
    <text evidence="1">The sequence shown here is derived from an EMBL/GenBank/DDBJ whole genome shotgun (WGS) entry which is preliminary data.</text>
</comment>